<dbReference type="InterPro" id="IPR007175">
    <property type="entry name" value="Rpr2/Snm1/Rpp21"/>
</dbReference>
<feature type="compositionally biased region" description="Low complexity" evidence="1">
    <location>
        <begin position="245"/>
        <end position="261"/>
    </location>
</feature>
<dbReference type="EMBL" id="JANBTX010000213">
    <property type="protein sequence ID" value="KAJ2684396.1"/>
    <property type="molecule type" value="Genomic_DNA"/>
</dbReference>
<gene>
    <name evidence="2" type="ORF">IWW39_004928</name>
</gene>
<comment type="caution">
    <text evidence="2">The sequence shown here is derived from an EMBL/GenBank/DDBJ whole genome shotgun (WGS) entry which is preliminary data.</text>
</comment>
<protein>
    <submittedName>
        <fullName evidence="2">Uncharacterized protein</fullName>
    </submittedName>
</protein>
<evidence type="ECO:0000313" key="2">
    <source>
        <dbReference type="EMBL" id="KAJ2684396.1"/>
    </source>
</evidence>
<feature type="region of interest" description="Disordered" evidence="1">
    <location>
        <begin position="230"/>
        <end position="276"/>
    </location>
</feature>
<sequence length="308" mass="32926">MNAKKFDEMHEARMQFLHSASYAAFKVCPQLSAYYGNLFTEALGSQRAANYVYRTMCPHCGSLLVDGKSVKCVSVVKAPTQGAAAASSGKRRSSGKLVKNSGRRVVKVRLNDPNALDGRKNVTKEDRIESRRNIRNTVEYLCQLCESRVVFDGSTQTQLRAAGLDGDSRKTALKMATLTLDAGAADCSNSASRAKGSNKAGLTNNVKSTQTATIAPSVTTDSAPPVVRTTLESNAPSKPKVKTGTAAAAPAPLPLRATLPTVDTQQDKKRKRQKSNLLAVVAANKKKSETKANAENAAFSLSDFLSNL</sequence>
<evidence type="ECO:0000256" key="1">
    <source>
        <dbReference type="SAM" id="MobiDB-lite"/>
    </source>
</evidence>
<accession>A0A9W8GFH6</accession>
<name>A0A9W8GFH6_9FUNG</name>
<reference evidence="2" key="1">
    <citation type="submission" date="2022-07" db="EMBL/GenBank/DDBJ databases">
        <title>Phylogenomic reconstructions and comparative analyses of Kickxellomycotina fungi.</title>
        <authorList>
            <person name="Reynolds N.K."/>
            <person name="Stajich J.E."/>
            <person name="Barry K."/>
            <person name="Grigoriev I.V."/>
            <person name="Crous P."/>
            <person name="Smith M.E."/>
        </authorList>
    </citation>
    <scope>NUCLEOTIDE SEQUENCE</scope>
    <source>
        <strain evidence="2">CBS 109367</strain>
    </source>
</reference>
<dbReference type="Proteomes" id="UP001151516">
    <property type="component" value="Unassembled WGS sequence"/>
</dbReference>
<dbReference type="GO" id="GO:0006396">
    <property type="term" value="P:RNA processing"/>
    <property type="evidence" value="ECO:0007669"/>
    <property type="project" value="InterPro"/>
</dbReference>
<dbReference type="AlphaFoldDB" id="A0A9W8GFH6"/>
<organism evidence="2 3">
    <name type="scientific">Coemansia spiralis</name>
    <dbReference type="NCBI Taxonomy" id="417178"/>
    <lineage>
        <taxon>Eukaryota</taxon>
        <taxon>Fungi</taxon>
        <taxon>Fungi incertae sedis</taxon>
        <taxon>Zoopagomycota</taxon>
        <taxon>Kickxellomycotina</taxon>
        <taxon>Kickxellomycetes</taxon>
        <taxon>Kickxellales</taxon>
        <taxon>Kickxellaceae</taxon>
        <taxon>Coemansia</taxon>
    </lineage>
</organism>
<keyword evidence="3" id="KW-1185">Reference proteome</keyword>
<dbReference type="OrthoDB" id="5584283at2759"/>
<evidence type="ECO:0000313" key="3">
    <source>
        <dbReference type="Proteomes" id="UP001151516"/>
    </source>
</evidence>
<proteinExistence type="predicted"/>
<dbReference type="Pfam" id="PF04032">
    <property type="entry name" value="Rpr2"/>
    <property type="match status" value="1"/>
</dbReference>